<sequence>MTIAANSSGLLNFTYQGESLQTWYKLVGDLSSSQTPLVIVNGGPGAPHLYVLPHTLLHDQRGIPVLFYDQVGSGQSTHLKGKSAEFWSVDLYVAELGNLLSLLGISDNFDLLGHSWGGMLVQEFVIRRQPRGLRHLVLADTLASMEMYIASVSKLLRAMPQELQDAVKKNEEAGTTSSKEYQDACTVFYQKHLCKLDPWPKDLAEGLAALEEDPTVYGAMQGPSEFTVTGTLKEWSILDSLHLIATPTLIINGADDTCQDSCVGPIFHKIRKAKWVQFAKSGHTPFWDEQERYMQVVGDWLCDTF</sequence>
<organism evidence="1 2">
    <name type="scientific">Vararia minispora EC-137</name>
    <dbReference type="NCBI Taxonomy" id="1314806"/>
    <lineage>
        <taxon>Eukaryota</taxon>
        <taxon>Fungi</taxon>
        <taxon>Dikarya</taxon>
        <taxon>Basidiomycota</taxon>
        <taxon>Agaricomycotina</taxon>
        <taxon>Agaricomycetes</taxon>
        <taxon>Russulales</taxon>
        <taxon>Lachnocladiaceae</taxon>
        <taxon>Vararia</taxon>
    </lineage>
</organism>
<name>A0ACB8QH86_9AGAM</name>
<reference evidence="1" key="1">
    <citation type="submission" date="2021-02" db="EMBL/GenBank/DDBJ databases">
        <authorList>
            <consortium name="DOE Joint Genome Institute"/>
            <person name="Ahrendt S."/>
            <person name="Looney B.P."/>
            <person name="Miyauchi S."/>
            <person name="Morin E."/>
            <person name="Drula E."/>
            <person name="Courty P.E."/>
            <person name="Chicoki N."/>
            <person name="Fauchery L."/>
            <person name="Kohler A."/>
            <person name="Kuo A."/>
            <person name="Labutti K."/>
            <person name="Pangilinan J."/>
            <person name="Lipzen A."/>
            <person name="Riley R."/>
            <person name="Andreopoulos W."/>
            <person name="He G."/>
            <person name="Johnson J."/>
            <person name="Barry K.W."/>
            <person name="Grigoriev I.V."/>
            <person name="Nagy L."/>
            <person name="Hibbett D."/>
            <person name="Henrissat B."/>
            <person name="Matheny P.B."/>
            <person name="Labbe J."/>
            <person name="Martin F."/>
        </authorList>
    </citation>
    <scope>NUCLEOTIDE SEQUENCE</scope>
    <source>
        <strain evidence="1">EC-137</strain>
    </source>
</reference>
<keyword evidence="2" id="KW-1185">Reference proteome</keyword>
<accession>A0ACB8QH86</accession>
<comment type="caution">
    <text evidence="1">The sequence shown here is derived from an EMBL/GenBank/DDBJ whole genome shotgun (WGS) entry which is preliminary data.</text>
</comment>
<evidence type="ECO:0000313" key="1">
    <source>
        <dbReference type="EMBL" id="KAI0030666.1"/>
    </source>
</evidence>
<dbReference type="EMBL" id="MU273611">
    <property type="protein sequence ID" value="KAI0030666.1"/>
    <property type="molecule type" value="Genomic_DNA"/>
</dbReference>
<reference evidence="1" key="2">
    <citation type="journal article" date="2022" name="New Phytol.">
        <title>Evolutionary transition to the ectomycorrhizal habit in the genomes of a hyperdiverse lineage of mushroom-forming fungi.</title>
        <authorList>
            <person name="Looney B."/>
            <person name="Miyauchi S."/>
            <person name="Morin E."/>
            <person name="Drula E."/>
            <person name="Courty P.E."/>
            <person name="Kohler A."/>
            <person name="Kuo A."/>
            <person name="LaButti K."/>
            <person name="Pangilinan J."/>
            <person name="Lipzen A."/>
            <person name="Riley R."/>
            <person name="Andreopoulos W."/>
            <person name="He G."/>
            <person name="Johnson J."/>
            <person name="Nolan M."/>
            <person name="Tritt A."/>
            <person name="Barry K.W."/>
            <person name="Grigoriev I.V."/>
            <person name="Nagy L.G."/>
            <person name="Hibbett D."/>
            <person name="Henrissat B."/>
            <person name="Matheny P.B."/>
            <person name="Labbe J."/>
            <person name="Martin F.M."/>
        </authorList>
    </citation>
    <scope>NUCLEOTIDE SEQUENCE</scope>
    <source>
        <strain evidence="1">EC-137</strain>
    </source>
</reference>
<protein>
    <submittedName>
        <fullName evidence="1">Proline-specific peptidase</fullName>
    </submittedName>
</protein>
<proteinExistence type="predicted"/>
<gene>
    <name evidence="1" type="ORF">K488DRAFT_87572</name>
</gene>
<dbReference type="Proteomes" id="UP000814128">
    <property type="component" value="Unassembled WGS sequence"/>
</dbReference>
<evidence type="ECO:0000313" key="2">
    <source>
        <dbReference type="Proteomes" id="UP000814128"/>
    </source>
</evidence>